<feature type="non-terminal residue" evidence="2">
    <location>
        <position position="1"/>
    </location>
</feature>
<dbReference type="PROSITE" id="PS50011">
    <property type="entry name" value="PROTEIN_KINASE_DOM"/>
    <property type="match status" value="1"/>
</dbReference>
<dbReference type="Gene3D" id="1.10.510.10">
    <property type="entry name" value="Transferase(Phosphotransferase) domain 1"/>
    <property type="match status" value="1"/>
</dbReference>
<dbReference type="STRING" id="930991.A0A0D0E2E2"/>
<dbReference type="GO" id="GO:0005524">
    <property type="term" value="F:ATP binding"/>
    <property type="evidence" value="ECO:0007669"/>
    <property type="project" value="InterPro"/>
</dbReference>
<dbReference type="InterPro" id="IPR011009">
    <property type="entry name" value="Kinase-like_dom_sf"/>
</dbReference>
<evidence type="ECO:0000313" key="2">
    <source>
        <dbReference type="EMBL" id="KIK90945.1"/>
    </source>
</evidence>
<proteinExistence type="predicted"/>
<organism evidence="2 3">
    <name type="scientific">Paxillus rubicundulus Ve08.2h10</name>
    <dbReference type="NCBI Taxonomy" id="930991"/>
    <lineage>
        <taxon>Eukaryota</taxon>
        <taxon>Fungi</taxon>
        <taxon>Dikarya</taxon>
        <taxon>Basidiomycota</taxon>
        <taxon>Agaricomycotina</taxon>
        <taxon>Agaricomycetes</taxon>
        <taxon>Agaricomycetidae</taxon>
        <taxon>Boletales</taxon>
        <taxon>Paxilineae</taxon>
        <taxon>Paxillaceae</taxon>
        <taxon>Paxillus</taxon>
    </lineage>
</organism>
<accession>A0A0D0E2E2</accession>
<dbReference type="InParanoid" id="A0A0D0E2E2"/>
<evidence type="ECO:0000313" key="3">
    <source>
        <dbReference type="Proteomes" id="UP000054538"/>
    </source>
</evidence>
<gene>
    <name evidence="2" type="ORF">PAXRUDRAFT_150749</name>
</gene>
<dbReference type="PANTHER" id="PTHR11909">
    <property type="entry name" value="CASEIN KINASE-RELATED"/>
    <property type="match status" value="1"/>
</dbReference>
<dbReference type="AlphaFoldDB" id="A0A0D0E2E2"/>
<dbReference type="InterPro" id="IPR050235">
    <property type="entry name" value="CK1_Ser-Thr_kinase"/>
</dbReference>
<dbReference type="Proteomes" id="UP000054538">
    <property type="component" value="Unassembled WGS sequence"/>
</dbReference>
<name>A0A0D0E2E2_9AGAM</name>
<sequence>YTALVIELFGPNLDYLLKRCGGKFTIKTVCLIARQVITRLRFIHEKYYVLNWLMPFSLLLGPPGADSETKNLIHLVGVYAAFRACFRLLQPCSAGFGSAKMFSDDTSDSNAIASVSSIPEPKQQMREREQKGFSRKDDLRRLGYVLAYFVQGGSWEDVIRRPIEIASMTGTRGSASKIFAKSPAQFASYMTYVYDFDDTVTPDYEYLPRLFDEVLEESSEHDDGVYDWMLLGDGEAREMVGFLLFCCADATLTWKGR</sequence>
<evidence type="ECO:0000259" key="1">
    <source>
        <dbReference type="PROSITE" id="PS50011"/>
    </source>
</evidence>
<dbReference type="GO" id="GO:0004672">
    <property type="term" value="F:protein kinase activity"/>
    <property type="evidence" value="ECO:0007669"/>
    <property type="project" value="InterPro"/>
</dbReference>
<feature type="domain" description="Protein kinase" evidence="1">
    <location>
        <begin position="1"/>
        <end position="252"/>
    </location>
</feature>
<reference evidence="3" key="2">
    <citation type="submission" date="2015-01" db="EMBL/GenBank/DDBJ databases">
        <title>Evolutionary Origins and Diversification of the Mycorrhizal Mutualists.</title>
        <authorList>
            <consortium name="DOE Joint Genome Institute"/>
            <consortium name="Mycorrhizal Genomics Consortium"/>
            <person name="Kohler A."/>
            <person name="Kuo A."/>
            <person name="Nagy L.G."/>
            <person name="Floudas D."/>
            <person name="Copeland A."/>
            <person name="Barry K.W."/>
            <person name="Cichocki N."/>
            <person name="Veneault-Fourrey C."/>
            <person name="LaButti K."/>
            <person name="Lindquist E.A."/>
            <person name="Lipzen A."/>
            <person name="Lundell T."/>
            <person name="Morin E."/>
            <person name="Murat C."/>
            <person name="Riley R."/>
            <person name="Ohm R."/>
            <person name="Sun H."/>
            <person name="Tunlid A."/>
            <person name="Henrissat B."/>
            <person name="Grigoriev I.V."/>
            <person name="Hibbett D.S."/>
            <person name="Martin F."/>
        </authorList>
    </citation>
    <scope>NUCLEOTIDE SEQUENCE [LARGE SCALE GENOMIC DNA]</scope>
    <source>
        <strain evidence="3">Ve08.2h10</strain>
    </source>
</reference>
<dbReference type="OrthoDB" id="5979581at2759"/>
<protein>
    <recommendedName>
        <fullName evidence="1">Protein kinase domain-containing protein</fullName>
    </recommendedName>
</protein>
<dbReference type="SUPFAM" id="SSF56112">
    <property type="entry name" value="Protein kinase-like (PK-like)"/>
    <property type="match status" value="1"/>
</dbReference>
<reference evidence="2 3" key="1">
    <citation type="submission" date="2014-04" db="EMBL/GenBank/DDBJ databases">
        <authorList>
            <consortium name="DOE Joint Genome Institute"/>
            <person name="Kuo A."/>
            <person name="Kohler A."/>
            <person name="Jargeat P."/>
            <person name="Nagy L.G."/>
            <person name="Floudas D."/>
            <person name="Copeland A."/>
            <person name="Barry K.W."/>
            <person name="Cichocki N."/>
            <person name="Veneault-Fourrey C."/>
            <person name="LaButti K."/>
            <person name="Lindquist E.A."/>
            <person name="Lipzen A."/>
            <person name="Lundell T."/>
            <person name="Morin E."/>
            <person name="Murat C."/>
            <person name="Sun H."/>
            <person name="Tunlid A."/>
            <person name="Henrissat B."/>
            <person name="Grigoriev I.V."/>
            <person name="Hibbett D.S."/>
            <person name="Martin F."/>
            <person name="Nordberg H.P."/>
            <person name="Cantor M.N."/>
            <person name="Hua S.X."/>
        </authorList>
    </citation>
    <scope>NUCLEOTIDE SEQUENCE [LARGE SCALE GENOMIC DNA]</scope>
    <source>
        <strain evidence="2 3">Ve08.2h10</strain>
    </source>
</reference>
<dbReference type="InterPro" id="IPR000719">
    <property type="entry name" value="Prot_kinase_dom"/>
</dbReference>
<dbReference type="HOGENOM" id="CLU_1083985_0_0_1"/>
<keyword evidence="3" id="KW-1185">Reference proteome</keyword>
<dbReference type="EMBL" id="KN825449">
    <property type="protein sequence ID" value="KIK90945.1"/>
    <property type="molecule type" value="Genomic_DNA"/>
</dbReference>